<dbReference type="Gene3D" id="1.10.10.10">
    <property type="entry name" value="Winged helix-like DNA-binding domain superfamily/Winged helix DNA-binding domain"/>
    <property type="match status" value="1"/>
</dbReference>
<dbReference type="InterPro" id="IPR052338">
    <property type="entry name" value="Transposase_5"/>
</dbReference>
<reference evidence="4" key="1">
    <citation type="submission" date="2022-11" db="EMBL/GenBank/DDBJ databases">
        <authorList>
            <person name="Kikuchi T."/>
        </authorList>
    </citation>
    <scope>NUCLEOTIDE SEQUENCE</scope>
    <source>
        <strain evidence="4">PS1010</strain>
    </source>
</reference>
<feature type="domain" description="Transposable element Tc3 transposase-like DNA-binding HTH" evidence="3">
    <location>
        <begin position="37"/>
        <end position="76"/>
    </location>
</feature>
<dbReference type="PANTHER" id="PTHR23022:SF129">
    <property type="entry name" value="TRANSPOSABLE ELEMENT TC3 TRANSPOSASE"/>
    <property type="match status" value="1"/>
</dbReference>
<dbReference type="Pfam" id="PF13358">
    <property type="entry name" value="DDE_3"/>
    <property type="match status" value="1"/>
</dbReference>
<accession>A0A9P1MUM1</accession>
<comment type="caution">
    <text evidence="4">The sequence shown here is derived from an EMBL/GenBank/DDBJ whole genome shotgun (WGS) entry which is preliminary data.</text>
</comment>
<dbReference type="InterPro" id="IPR036388">
    <property type="entry name" value="WH-like_DNA-bd_sf"/>
</dbReference>
<evidence type="ECO:0008006" key="6">
    <source>
        <dbReference type="Google" id="ProtNLM"/>
    </source>
</evidence>
<gene>
    <name evidence="4" type="ORF">CAMP_LOCUS2939</name>
</gene>
<dbReference type="Proteomes" id="UP001152747">
    <property type="component" value="Unassembled WGS sequence"/>
</dbReference>
<dbReference type="InterPro" id="IPR036397">
    <property type="entry name" value="RNaseH_sf"/>
</dbReference>
<keyword evidence="5" id="KW-1185">Reference proteome</keyword>
<dbReference type="EMBL" id="CANHGI010000001">
    <property type="protein sequence ID" value="CAI5440302.1"/>
    <property type="molecule type" value="Genomic_DNA"/>
</dbReference>
<dbReference type="SUPFAM" id="SSF46689">
    <property type="entry name" value="Homeodomain-like"/>
    <property type="match status" value="1"/>
</dbReference>
<dbReference type="InterPro" id="IPR038717">
    <property type="entry name" value="Tc1-like_DDE_dom"/>
</dbReference>
<feature type="domain" description="Tc1-like transposase DDE" evidence="2">
    <location>
        <begin position="113"/>
        <end position="262"/>
    </location>
</feature>
<comment type="subcellular location">
    <subcellularLocation>
        <location evidence="1">Nucleus</location>
    </subcellularLocation>
</comment>
<dbReference type="OrthoDB" id="106945at2759"/>
<dbReference type="GO" id="GO:0003676">
    <property type="term" value="F:nucleic acid binding"/>
    <property type="evidence" value="ECO:0007669"/>
    <property type="project" value="InterPro"/>
</dbReference>
<evidence type="ECO:0000313" key="5">
    <source>
        <dbReference type="Proteomes" id="UP001152747"/>
    </source>
</evidence>
<protein>
    <recommendedName>
        <fullName evidence="6">Tc1-like transposase DDE domain-containing protein</fullName>
    </recommendedName>
</protein>
<dbReference type="GO" id="GO:0005634">
    <property type="term" value="C:nucleus"/>
    <property type="evidence" value="ECO:0007669"/>
    <property type="project" value="UniProtKB-SubCell"/>
</dbReference>
<dbReference type="PANTHER" id="PTHR23022">
    <property type="entry name" value="TRANSPOSABLE ELEMENT-RELATED"/>
    <property type="match status" value="1"/>
</dbReference>
<evidence type="ECO:0000256" key="1">
    <source>
        <dbReference type="ARBA" id="ARBA00004123"/>
    </source>
</evidence>
<sequence length="301" mass="35223">MSKRIRRSRNVVRRYIQDVDGYGTKKSPGRPRKVSTRDERNILRMVSNSVTSANDVRTELKLDVCKNTVINTIHRSGVMVHQKMAKTPSMTDRHKEFRLDFVRNNLATDWNKVVFSDEKKWNLDGPDGFRSYWRDLRKDPRLFSRRNFGGGSLMIWGAFCGKKKLQLQFISTKMNSNDYQEVLKKTIVPFFRNRRNTHIFQQDNASIHKSRSTLDFLAKNRIKDMKWPACSPDLNPIENIWGFLARRVYKTGVPFKTQQELKDAIIAAWDAIPPSELEKLVDSMKDRMMEVIQKNGGETKY</sequence>
<dbReference type="InterPro" id="IPR048703">
    <property type="entry name" value="Tnp_Tc3-like_HTH"/>
</dbReference>
<dbReference type="AlphaFoldDB" id="A0A9P1MUM1"/>
<dbReference type="Pfam" id="PF21517">
    <property type="entry name" value="HTH_Tnp_Tc3_2_like"/>
    <property type="match status" value="1"/>
</dbReference>
<evidence type="ECO:0000313" key="4">
    <source>
        <dbReference type="EMBL" id="CAI5440302.1"/>
    </source>
</evidence>
<evidence type="ECO:0000259" key="3">
    <source>
        <dbReference type="Pfam" id="PF21517"/>
    </source>
</evidence>
<dbReference type="Gene3D" id="1.10.10.60">
    <property type="entry name" value="Homeodomain-like"/>
    <property type="match status" value="1"/>
</dbReference>
<organism evidence="4 5">
    <name type="scientific">Caenorhabditis angaria</name>
    <dbReference type="NCBI Taxonomy" id="860376"/>
    <lineage>
        <taxon>Eukaryota</taxon>
        <taxon>Metazoa</taxon>
        <taxon>Ecdysozoa</taxon>
        <taxon>Nematoda</taxon>
        <taxon>Chromadorea</taxon>
        <taxon>Rhabditida</taxon>
        <taxon>Rhabditina</taxon>
        <taxon>Rhabditomorpha</taxon>
        <taxon>Rhabditoidea</taxon>
        <taxon>Rhabditidae</taxon>
        <taxon>Peloderinae</taxon>
        <taxon>Caenorhabditis</taxon>
    </lineage>
</organism>
<dbReference type="Gene3D" id="3.30.420.10">
    <property type="entry name" value="Ribonuclease H-like superfamily/Ribonuclease H"/>
    <property type="match status" value="1"/>
</dbReference>
<name>A0A9P1MUM1_9PELO</name>
<evidence type="ECO:0000259" key="2">
    <source>
        <dbReference type="Pfam" id="PF13358"/>
    </source>
</evidence>
<proteinExistence type="predicted"/>
<dbReference type="InterPro" id="IPR009057">
    <property type="entry name" value="Homeodomain-like_sf"/>
</dbReference>